<feature type="compositionally biased region" description="Basic and acidic residues" evidence="1">
    <location>
        <begin position="239"/>
        <end position="261"/>
    </location>
</feature>
<gene>
    <name evidence="3" type="ORF">C8Q71DRAFT_194808</name>
</gene>
<accession>A0ABQ8K846</accession>
<dbReference type="Pfam" id="PF25534">
    <property type="entry name" value="DUF7918"/>
    <property type="match status" value="1"/>
</dbReference>
<feature type="region of interest" description="Disordered" evidence="1">
    <location>
        <begin position="308"/>
        <end position="345"/>
    </location>
</feature>
<protein>
    <recommendedName>
        <fullName evidence="2">DUF7918 domain-containing protein</fullName>
    </recommendedName>
</protein>
<feature type="region of interest" description="Disordered" evidence="1">
    <location>
        <begin position="210"/>
        <end position="293"/>
    </location>
</feature>
<proteinExistence type="predicted"/>
<dbReference type="PANTHER" id="PTHR36223">
    <property type="entry name" value="BETA-LACTAMASE-TYPE TRANSPEPTIDASE FOLD DOMAIN CONTAINING PROTEIN"/>
    <property type="match status" value="1"/>
</dbReference>
<comment type="caution">
    <text evidence="3">The sequence shown here is derived from an EMBL/GenBank/DDBJ whole genome shotgun (WGS) entry which is preliminary data.</text>
</comment>
<dbReference type="GeneID" id="71997630"/>
<sequence length="345" mass="38724">MRHRDFEIRITCDGKALDEYNVQVKGNTIECYVASDAGKVFEIKSSNHSSQHLSAFITIDGRKFPRSATMKPQGKNKSFVWRDSVEGKQPLMFSEISVTDDENVAREPSWAIDLGLVRMTVLRSKVLYERPWSPPPVTPMQNFGPIHETAKKGGMHCVSLGPRTVDPNPTQKALKICCIDNHSAPYITFEFRYRPRAILQAQGIIERPKQPLVDNLDDPSAARDASSLMRVRNLGGDLSRSREDEPELGRPRKRPRRDDKLLSSIADSPTEEIVDAKPPVLKDEEDDSTDDLDALEAQLIQTIRQRIDRVKSKRSRASQRGIVKREPSPIRVGGSSGGVIDLTDD</sequence>
<evidence type="ECO:0000313" key="3">
    <source>
        <dbReference type="EMBL" id="KAH9833227.1"/>
    </source>
</evidence>
<evidence type="ECO:0000259" key="2">
    <source>
        <dbReference type="Pfam" id="PF25534"/>
    </source>
</evidence>
<organism evidence="3 4">
    <name type="scientific">Rhodofomes roseus</name>
    <dbReference type="NCBI Taxonomy" id="34475"/>
    <lineage>
        <taxon>Eukaryota</taxon>
        <taxon>Fungi</taxon>
        <taxon>Dikarya</taxon>
        <taxon>Basidiomycota</taxon>
        <taxon>Agaricomycotina</taxon>
        <taxon>Agaricomycetes</taxon>
        <taxon>Polyporales</taxon>
        <taxon>Rhodofomes</taxon>
    </lineage>
</organism>
<name>A0ABQ8K846_9APHY</name>
<dbReference type="EMBL" id="JADCUA010000019">
    <property type="protein sequence ID" value="KAH9833227.1"/>
    <property type="molecule type" value="Genomic_DNA"/>
</dbReference>
<evidence type="ECO:0000256" key="1">
    <source>
        <dbReference type="SAM" id="MobiDB-lite"/>
    </source>
</evidence>
<reference evidence="3 4" key="1">
    <citation type="journal article" date="2021" name="Environ. Microbiol.">
        <title>Gene family expansions and transcriptome signatures uncover fungal adaptations to wood decay.</title>
        <authorList>
            <person name="Hage H."/>
            <person name="Miyauchi S."/>
            <person name="Viragh M."/>
            <person name="Drula E."/>
            <person name="Min B."/>
            <person name="Chaduli D."/>
            <person name="Navarro D."/>
            <person name="Favel A."/>
            <person name="Norest M."/>
            <person name="Lesage-Meessen L."/>
            <person name="Balint B."/>
            <person name="Merenyi Z."/>
            <person name="de Eugenio L."/>
            <person name="Morin E."/>
            <person name="Martinez A.T."/>
            <person name="Baldrian P."/>
            <person name="Stursova M."/>
            <person name="Martinez M.J."/>
            <person name="Novotny C."/>
            <person name="Magnuson J.K."/>
            <person name="Spatafora J.W."/>
            <person name="Maurice S."/>
            <person name="Pangilinan J."/>
            <person name="Andreopoulos W."/>
            <person name="LaButti K."/>
            <person name="Hundley H."/>
            <person name="Na H."/>
            <person name="Kuo A."/>
            <person name="Barry K."/>
            <person name="Lipzen A."/>
            <person name="Henrissat B."/>
            <person name="Riley R."/>
            <person name="Ahrendt S."/>
            <person name="Nagy L.G."/>
            <person name="Grigoriev I.V."/>
            <person name="Martin F."/>
            <person name="Rosso M.N."/>
        </authorList>
    </citation>
    <scope>NUCLEOTIDE SEQUENCE [LARGE SCALE GENOMIC DNA]</scope>
    <source>
        <strain evidence="3 4">CIRM-BRFM 1785</strain>
    </source>
</reference>
<evidence type="ECO:0000313" key="4">
    <source>
        <dbReference type="Proteomes" id="UP000814176"/>
    </source>
</evidence>
<feature type="compositionally biased region" description="Acidic residues" evidence="1">
    <location>
        <begin position="283"/>
        <end position="293"/>
    </location>
</feature>
<dbReference type="Proteomes" id="UP000814176">
    <property type="component" value="Unassembled WGS sequence"/>
</dbReference>
<dbReference type="InterPro" id="IPR057678">
    <property type="entry name" value="DUF7918"/>
</dbReference>
<feature type="domain" description="DUF7918" evidence="2">
    <location>
        <begin position="7"/>
        <end position="207"/>
    </location>
</feature>
<dbReference type="PANTHER" id="PTHR36223:SF1">
    <property type="entry name" value="TRANSCRIPTION ELONGATION FACTOR EAF N-TERMINAL DOMAIN-CONTAINING PROTEIN"/>
    <property type="match status" value="1"/>
</dbReference>
<keyword evidence="4" id="KW-1185">Reference proteome</keyword>
<dbReference type="RefSeq" id="XP_047775993.1">
    <property type="nucleotide sequence ID" value="XM_047916898.1"/>
</dbReference>